<name>A0A0C2ZJS5_9AGAM</name>
<dbReference type="PANTHER" id="PTHR14052:SF0">
    <property type="entry name" value="ORIGIN RECOGNITION COMPLEX SUBUNIT 2"/>
    <property type="match status" value="1"/>
</dbReference>
<dbReference type="GO" id="GO:0006260">
    <property type="term" value="P:DNA replication"/>
    <property type="evidence" value="ECO:0007669"/>
    <property type="project" value="UniProtKB-UniRule"/>
</dbReference>
<evidence type="ECO:0000256" key="3">
    <source>
        <dbReference type="ARBA" id="ARBA00022705"/>
    </source>
</evidence>
<accession>A0A0C2ZJS5</accession>
<comment type="similarity">
    <text evidence="2 5">Belongs to the ORC2 family.</text>
</comment>
<dbReference type="GO" id="GO:0005664">
    <property type="term" value="C:nuclear origin of replication recognition complex"/>
    <property type="evidence" value="ECO:0007669"/>
    <property type="project" value="UniProtKB-UniRule"/>
</dbReference>
<comment type="function">
    <text evidence="5">Component of the origin recognition complex (ORC) that binds origins of replication. DNA-binding is ATP-dependent. ORC is required to assemble the pre-replication complex necessary to initiate DNA replication.</text>
</comment>
<proteinExistence type="inferred from homology"/>
<dbReference type="InterPro" id="IPR056773">
    <property type="entry name" value="WHD_ORC2"/>
</dbReference>
<keyword evidence="3 5" id="KW-0235">DNA replication</keyword>
<comment type="subunit">
    <text evidence="5">Component of the origin recognition complex (ORC).</text>
</comment>
<dbReference type="OrthoDB" id="346673at2759"/>
<evidence type="ECO:0000256" key="4">
    <source>
        <dbReference type="ARBA" id="ARBA00023242"/>
    </source>
</evidence>
<dbReference type="HOGENOM" id="CLU_018596_0_0_1"/>
<dbReference type="AlphaFoldDB" id="A0A0C2ZJS5"/>
<evidence type="ECO:0000256" key="2">
    <source>
        <dbReference type="ARBA" id="ARBA00007421"/>
    </source>
</evidence>
<reference evidence="8 9" key="1">
    <citation type="submission" date="2014-04" db="EMBL/GenBank/DDBJ databases">
        <authorList>
            <consortium name="DOE Joint Genome Institute"/>
            <person name="Kuo A."/>
            <person name="Kohler A."/>
            <person name="Nagy L.G."/>
            <person name="Floudas D."/>
            <person name="Copeland A."/>
            <person name="Barry K.W."/>
            <person name="Cichocki N."/>
            <person name="Veneault-Fourrey C."/>
            <person name="LaButti K."/>
            <person name="Lindquist E.A."/>
            <person name="Lipzen A."/>
            <person name="Lundell T."/>
            <person name="Morin E."/>
            <person name="Murat C."/>
            <person name="Sun H."/>
            <person name="Tunlid A."/>
            <person name="Henrissat B."/>
            <person name="Grigoriev I.V."/>
            <person name="Hibbett D.S."/>
            <person name="Martin F."/>
            <person name="Nordberg H.P."/>
            <person name="Cantor M.N."/>
            <person name="Hua S.X."/>
        </authorList>
    </citation>
    <scope>NUCLEOTIDE SEQUENCE [LARGE SCALE GENOMIC DNA]</scope>
    <source>
        <strain evidence="8 9">Foug A</strain>
    </source>
</reference>
<dbReference type="InParanoid" id="A0A0C2ZJS5"/>
<evidence type="ECO:0000259" key="6">
    <source>
        <dbReference type="Pfam" id="PF04084"/>
    </source>
</evidence>
<keyword evidence="9" id="KW-1185">Reference proteome</keyword>
<evidence type="ECO:0000313" key="8">
    <source>
        <dbReference type="EMBL" id="KIM61853.1"/>
    </source>
</evidence>
<dbReference type="FunCoup" id="A0A0C2ZJS5">
    <property type="interactions" value="1033"/>
</dbReference>
<keyword evidence="4 5" id="KW-0539">Nucleus</keyword>
<reference evidence="9" key="2">
    <citation type="submission" date="2015-01" db="EMBL/GenBank/DDBJ databases">
        <title>Evolutionary Origins and Diversification of the Mycorrhizal Mutualists.</title>
        <authorList>
            <consortium name="DOE Joint Genome Institute"/>
            <consortium name="Mycorrhizal Genomics Consortium"/>
            <person name="Kohler A."/>
            <person name="Kuo A."/>
            <person name="Nagy L.G."/>
            <person name="Floudas D."/>
            <person name="Copeland A."/>
            <person name="Barry K.W."/>
            <person name="Cichocki N."/>
            <person name="Veneault-Fourrey C."/>
            <person name="LaButti K."/>
            <person name="Lindquist E.A."/>
            <person name="Lipzen A."/>
            <person name="Lundell T."/>
            <person name="Morin E."/>
            <person name="Murat C."/>
            <person name="Riley R."/>
            <person name="Ohm R."/>
            <person name="Sun H."/>
            <person name="Tunlid A."/>
            <person name="Henrissat B."/>
            <person name="Grigoriev I.V."/>
            <person name="Hibbett D.S."/>
            <person name="Martin F."/>
        </authorList>
    </citation>
    <scope>NUCLEOTIDE SEQUENCE [LARGE SCALE GENOMIC DNA]</scope>
    <source>
        <strain evidence="9">Foug A</strain>
    </source>
</reference>
<dbReference type="STRING" id="1036808.A0A0C2ZJS5"/>
<comment type="subcellular location">
    <subcellularLocation>
        <location evidence="1 5">Nucleus</location>
    </subcellularLocation>
</comment>
<sequence length="426" mass="46312">MDSDDGSDAYGSDIEQQKQWEVGEPAISSTTSFDAYFLHTSARSQTSSNVFSSRVLPLTAEEYAKAIAACLPSHVDSPLIKMQRTGPWDMSTAFQRYARELVEGFNLLFYGFGSKRVILNKFATDCLSKKGHVIVVNGFQPNISLKDVISSIERVPGVLSTPSSGGSTEQRIYDFFAEATHDPLRRHLYLVVHNIDSPAMRSPKIKSVLSFLALNPNIHLIASIDRLNAPLLWSASEIIARKLPPHSPRDARSVVPKRGFAWLWHDLTTLASYDFELAYADRSSIAGAAALSTGGRSARQDLAAGGTTSGGSLSETAVMHVLAAVTAKARKLFALFATKQLENVEAASDNVTNLEQYGLAYDTLFSAARTAFIATNDTALRSLLGEFRDHGLILSATQGGPGGGETLWIPLRKERIAKILQSMADE</sequence>
<organism evidence="8 9">
    <name type="scientific">Scleroderma citrinum Foug A</name>
    <dbReference type="NCBI Taxonomy" id="1036808"/>
    <lineage>
        <taxon>Eukaryota</taxon>
        <taxon>Fungi</taxon>
        <taxon>Dikarya</taxon>
        <taxon>Basidiomycota</taxon>
        <taxon>Agaricomycotina</taxon>
        <taxon>Agaricomycetes</taxon>
        <taxon>Agaricomycetidae</taxon>
        <taxon>Boletales</taxon>
        <taxon>Sclerodermatineae</taxon>
        <taxon>Sclerodermataceae</taxon>
        <taxon>Scleroderma</taxon>
    </lineage>
</organism>
<evidence type="ECO:0000259" key="7">
    <source>
        <dbReference type="Pfam" id="PF24882"/>
    </source>
</evidence>
<dbReference type="PANTHER" id="PTHR14052">
    <property type="entry name" value="ORIGIN RECOGNITION COMPLEX SUBUNIT 2"/>
    <property type="match status" value="1"/>
</dbReference>
<evidence type="ECO:0000256" key="1">
    <source>
        <dbReference type="ARBA" id="ARBA00004123"/>
    </source>
</evidence>
<dbReference type="GO" id="GO:0003688">
    <property type="term" value="F:DNA replication origin binding"/>
    <property type="evidence" value="ECO:0007669"/>
    <property type="project" value="UniProtKB-UniRule"/>
</dbReference>
<dbReference type="Pfam" id="PF04084">
    <property type="entry name" value="RecA-like_ORC2"/>
    <property type="match status" value="1"/>
</dbReference>
<protein>
    <recommendedName>
        <fullName evidence="5">Origin recognition complex subunit 2</fullName>
    </recommendedName>
</protein>
<dbReference type="InterPro" id="IPR007220">
    <property type="entry name" value="ORC2"/>
</dbReference>
<dbReference type="Proteomes" id="UP000053989">
    <property type="component" value="Unassembled WGS sequence"/>
</dbReference>
<feature type="domain" description="Origin recognition complex subunit 2 winged-helix" evidence="7">
    <location>
        <begin position="353"/>
        <end position="414"/>
    </location>
</feature>
<dbReference type="Pfam" id="PF24882">
    <property type="entry name" value="WHD_ORC2"/>
    <property type="match status" value="1"/>
</dbReference>
<dbReference type="InterPro" id="IPR056772">
    <property type="entry name" value="RecA-like_ORC2"/>
</dbReference>
<gene>
    <name evidence="8" type="ORF">SCLCIDRAFT_1215674</name>
</gene>
<dbReference type="EMBL" id="KN822047">
    <property type="protein sequence ID" value="KIM61853.1"/>
    <property type="molecule type" value="Genomic_DNA"/>
</dbReference>
<evidence type="ECO:0000256" key="5">
    <source>
        <dbReference type="RuleBase" id="RU368084"/>
    </source>
</evidence>
<evidence type="ECO:0000313" key="9">
    <source>
        <dbReference type="Proteomes" id="UP000053989"/>
    </source>
</evidence>
<feature type="domain" description="Origin recognition complex subunit 2 RecA-like" evidence="6">
    <location>
        <begin position="91"/>
        <end position="267"/>
    </location>
</feature>